<feature type="region of interest" description="Disordered" evidence="1">
    <location>
        <begin position="131"/>
        <end position="219"/>
    </location>
</feature>
<name>A0ABR1ILB5_9AGAR</name>
<feature type="region of interest" description="Disordered" evidence="1">
    <location>
        <begin position="319"/>
        <end position="347"/>
    </location>
</feature>
<organism evidence="2 3">
    <name type="scientific">Marasmiellus scandens</name>
    <dbReference type="NCBI Taxonomy" id="2682957"/>
    <lineage>
        <taxon>Eukaryota</taxon>
        <taxon>Fungi</taxon>
        <taxon>Dikarya</taxon>
        <taxon>Basidiomycota</taxon>
        <taxon>Agaricomycotina</taxon>
        <taxon>Agaricomycetes</taxon>
        <taxon>Agaricomycetidae</taxon>
        <taxon>Agaricales</taxon>
        <taxon>Marasmiineae</taxon>
        <taxon>Omphalotaceae</taxon>
        <taxon>Marasmiellus</taxon>
    </lineage>
</organism>
<protein>
    <submittedName>
        <fullName evidence="2">Uncharacterized protein</fullName>
    </submittedName>
</protein>
<reference evidence="2 3" key="1">
    <citation type="submission" date="2024-01" db="EMBL/GenBank/DDBJ databases">
        <title>A draft genome for the cacao thread blight pathogen Marasmiellus scandens.</title>
        <authorList>
            <person name="Baruah I.K."/>
            <person name="Leung J."/>
            <person name="Bukari Y."/>
            <person name="Amoako-Attah I."/>
            <person name="Meinhardt L.W."/>
            <person name="Bailey B.A."/>
            <person name="Cohen S.P."/>
        </authorList>
    </citation>
    <scope>NUCLEOTIDE SEQUENCE [LARGE SCALE GENOMIC DNA]</scope>
    <source>
        <strain evidence="2 3">GH-19</strain>
    </source>
</reference>
<feature type="region of interest" description="Disordered" evidence="1">
    <location>
        <begin position="21"/>
        <end position="112"/>
    </location>
</feature>
<evidence type="ECO:0000313" key="3">
    <source>
        <dbReference type="Proteomes" id="UP001498398"/>
    </source>
</evidence>
<evidence type="ECO:0000256" key="1">
    <source>
        <dbReference type="SAM" id="MobiDB-lite"/>
    </source>
</evidence>
<keyword evidence="3" id="KW-1185">Reference proteome</keyword>
<sequence length="347" mass="37999">MNQTSPNRPFCFDQMDWSRFQTPTVGPIHTPYVPRSTTPGHTSHVPSRATTPLPQPRPHSPDLGTSSTPALGDDSPGAGLPSTTAPPRHREVRLAPDQSSATGSPASEHSRNQLNASCFDQMDWSRFQTRPIHTPYAPHSTTTGHMPHVLSRATTPSPQTHYHPPDLSTPSTPMPGNDSSGVGLPSTTISPRHQNNKNQLNASGKIRKPPGEVGRPGRGGYTLSKVLGWHPDQYSEVKTYINKKCSNDLDGRLPLTEQDPDLRRAVRAEARKKFPFLNDYADDWVTDDFMRGSLKYLKAALKKDDKDAELEKLRAEIETRDAGDGTGGAARGNIASTTRPLRRSGRA</sequence>
<evidence type="ECO:0000313" key="2">
    <source>
        <dbReference type="EMBL" id="KAK7434333.1"/>
    </source>
</evidence>
<feature type="compositionally biased region" description="Polar residues" evidence="1">
    <location>
        <begin position="177"/>
        <end position="202"/>
    </location>
</feature>
<dbReference type="Proteomes" id="UP001498398">
    <property type="component" value="Unassembled WGS sequence"/>
</dbReference>
<dbReference type="EMBL" id="JBANRG010000126">
    <property type="protein sequence ID" value="KAK7434333.1"/>
    <property type="molecule type" value="Genomic_DNA"/>
</dbReference>
<feature type="compositionally biased region" description="Polar residues" evidence="1">
    <location>
        <begin position="35"/>
        <end position="52"/>
    </location>
</feature>
<gene>
    <name evidence="2" type="ORF">VKT23_020240</name>
</gene>
<accession>A0ABR1ILB5</accession>
<comment type="caution">
    <text evidence="2">The sequence shown here is derived from an EMBL/GenBank/DDBJ whole genome shotgun (WGS) entry which is preliminary data.</text>
</comment>
<feature type="compositionally biased region" description="Polar residues" evidence="1">
    <location>
        <begin position="97"/>
        <end position="112"/>
    </location>
</feature>
<proteinExistence type="predicted"/>